<proteinExistence type="predicted"/>
<evidence type="ECO:0000313" key="2">
    <source>
        <dbReference type="EMBL" id="TQL58904.1"/>
    </source>
</evidence>
<name>A0A542ZF04_9MICO</name>
<dbReference type="InterPro" id="IPR016181">
    <property type="entry name" value="Acyl_CoA_acyltransferase"/>
</dbReference>
<keyword evidence="2" id="KW-0808">Transferase</keyword>
<dbReference type="InterPro" id="IPR000182">
    <property type="entry name" value="GNAT_dom"/>
</dbReference>
<dbReference type="CDD" id="cd04301">
    <property type="entry name" value="NAT_SF"/>
    <property type="match status" value="1"/>
</dbReference>
<comment type="caution">
    <text evidence="2">The sequence shown here is derived from an EMBL/GenBank/DDBJ whole genome shotgun (WGS) entry which is preliminary data.</text>
</comment>
<feature type="domain" description="N-acetyltransferase" evidence="1">
    <location>
        <begin position="19"/>
        <end position="164"/>
    </location>
</feature>
<dbReference type="Proteomes" id="UP000319514">
    <property type="component" value="Unassembled WGS sequence"/>
</dbReference>
<dbReference type="GO" id="GO:0016747">
    <property type="term" value="F:acyltransferase activity, transferring groups other than amino-acyl groups"/>
    <property type="evidence" value="ECO:0007669"/>
    <property type="project" value="InterPro"/>
</dbReference>
<organism evidence="2 3">
    <name type="scientific">Oryzihumus leptocrescens</name>
    <dbReference type="NCBI Taxonomy" id="297536"/>
    <lineage>
        <taxon>Bacteria</taxon>
        <taxon>Bacillati</taxon>
        <taxon>Actinomycetota</taxon>
        <taxon>Actinomycetes</taxon>
        <taxon>Micrococcales</taxon>
        <taxon>Intrasporangiaceae</taxon>
        <taxon>Oryzihumus</taxon>
    </lineage>
</organism>
<dbReference type="AlphaFoldDB" id="A0A542ZF04"/>
<evidence type="ECO:0000313" key="3">
    <source>
        <dbReference type="Proteomes" id="UP000319514"/>
    </source>
</evidence>
<gene>
    <name evidence="2" type="ORF">FB474_0244</name>
</gene>
<dbReference type="Pfam" id="PF00583">
    <property type="entry name" value="Acetyltransf_1"/>
    <property type="match status" value="1"/>
</dbReference>
<accession>A0A542ZF04</accession>
<sequence>MTSHPRLEALTASDQFLVENLWQCYQHDLSEFRGSLPGPDGRYKNSRVAVYLSSKDRSAYLIKVDEAPAGFVMIREDDDTRVLGEFFVVRPLRRQGLGRTVATDVFSSHPGRWELAFQEANQRAGRFWTDIATRLAGNTWTVTPRPVPERPDSPPDLWLTFAVGQSNAASS</sequence>
<keyword evidence="3" id="KW-1185">Reference proteome</keyword>
<reference evidence="2 3" key="1">
    <citation type="submission" date="2019-06" db="EMBL/GenBank/DDBJ databases">
        <title>Sequencing the genomes of 1000 actinobacteria strains.</title>
        <authorList>
            <person name="Klenk H.-P."/>
        </authorList>
    </citation>
    <scope>NUCLEOTIDE SEQUENCE [LARGE SCALE GENOMIC DNA]</scope>
    <source>
        <strain evidence="2 3">DSM 18082</strain>
    </source>
</reference>
<evidence type="ECO:0000259" key="1">
    <source>
        <dbReference type="PROSITE" id="PS51186"/>
    </source>
</evidence>
<protein>
    <submittedName>
        <fullName evidence="2">Putative acetyltransferase</fullName>
    </submittedName>
</protein>
<dbReference type="EMBL" id="VFOQ01000001">
    <property type="protein sequence ID" value="TQL58904.1"/>
    <property type="molecule type" value="Genomic_DNA"/>
</dbReference>
<dbReference type="PROSITE" id="PS51186">
    <property type="entry name" value="GNAT"/>
    <property type="match status" value="1"/>
</dbReference>
<dbReference type="Gene3D" id="3.40.630.30">
    <property type="match status" value="1"/>
</dbReference>
<dbReference type="RefSeq" id="WP_185745985.1">
    <property type="nucleotide sequence ID" value="NZ_BAAAKX010000003.1"/>
</dbReference>
<dbReference type="SUPFAM" id="SSF55729">
    <property type="entry name" value="Acyl-CoA N-acyltransferases (Nat)"/>
    <property type="match status" value="1"/>
</dbReference>